<evidence type="ECO:0000256" key="3">
    <source>
        <dbReference type="PROSITE-ProRule" id="PRU01161"/>
    </source>
</evidence>
<evidence type="ECO:0000256" key="2">
    <source>
        <dbReference type="ARBA" id="ARBA00023098"/>
    </source>
</evidence>
<dbReference type="GO" id="GO:0006629">
    <property type="term" value="P:lipid metabolic process"/>
    <property type="evidence" value="ECO:0007669"/>
    <property type="project" value="UniProtKB-KW"/>
</dbReference>
<comment type="caution">
    <text evidence="5">The sequence shown here is derived from an EMBL/GenBank/DDBJ whole genome shotgun (WGS) entry which is preliminary data.</text>
</comment>
<evidence type="ECO:0000313" key="5">
    <source>
        <dbReference type="EMBL" id="TNV73200.1"/>
    </source>
</evidence>
<protein>
    <recommendedName>
        <fullName evidence="4">PNPLA domain-containing protein</fullName>
    </recommendedName>
</protein>
<proteinExistence type="inferred from homology"/>
<accession>A0A8J8NES4</accession>
<keyword evidence="2" id="KW-0443">Lipid metabolism</keyword>
<dbReference type="SUPFAM" id="SSF52151">
    <property type="entry name" value="FabD/lysophospholipase-like"/>
    <property type="match status" value="1"/>
</dbReference>
<dbReference type="AlphaFoldDB" id="A0A8J8NES4"/>
<dbReference type="Pfam" id="PF01734">
    <property type="entry name" value="Patatin"/>
    <property type="match status" value="1"/>
</dbReference>
<reference evidence="5" key="1">
    <citation type="submission" date="2019-06" db="EMBL/GenBank/DDBJ databases">
        <authorList>
            <person name="Zheng W."/>
        </authorList>
    </citation>
    <scope>NUCLEOTIDE SEQUENCE</scope>
    <source>
        <strain evidence="5">QDHG01</strain>
    </source>
</reference>
<sequence>MLALGITGWFVIPLIYQLNHSLYNRLGLASVTEEKFGTTRISEVISEDIMIVAYDFRNHKPVIFTKYAATNKDTSAKMNVLIRDAAQASSAAPIYFDPKPIEGISDALIDGGVIANSPAFYSYIHAKYVRQQKKKIRLVSIGTGEQQPQALSTDNVNKVTWVNELGALITTVEQNTHDYLNNEILQQDYLRFQAKMNKTLSLDSYQSDDIKELIRYGEAIVSEYKERIDNLCVALVDQNIKKICPKCTKVTPILILKETHIDL</sequence>
<organism evidence="5 6">
    <name type="scientific">Halteria grandinella</name>
    <dbReference type="NCBI Taxonomy" id="5974"/>
    <lineage>
        <taxon>Eukaryota</taxon>
        <taxon>Sar</taxon>
        <taxon>Alveolata</taxon>
        <taxon>Ciliophora</taxon>
        <taxon>Intramacronucleata</taxon>
        <taxon>Spirotrichea</taxon>
        <taxon>Stichotrichia</taxon>
        <taxon>Sporadotrichida</taxon>
        <taxon>Halteriidae</taxon>
        <taxon>Halteria</taxon>
    </lineage>
</organism>
<feature type="domain" description="PNPLA" evidence="4">
    <location>
        <begin position="1"/>
        <end position="123"/>
    </location>
</feature>
<name>A0A8J8NES4_HALGN</name>
<comment type="caution">
    <text evidence="3">Lacks conserved residue(s) required for the propagation of feature annotation.</text>
</comment>
<dbReference type="OrthoDB" id="10049552at2759"/>
<dbReference type="EMBL" id="RRYP01019560">
    <property type="protein sequence ID" value="TNV73200.1"/>
    <property type="molecule type" value="Genomic_DNA"/>
</dbReference>
<evidence type="ECO:0000256" key="1">
    <source>
        <dbReference type="ARBA" id="ARBA00010240"/>
    </source>
</evidence>
<gene>
    <name evidence="5" type="ORF">FGO68_gene11325</name>
</gene>
<comment type="similarity">
    <text evidence="1">Belongs to the patatin family.</text>
</comment>
<dbReference type="Proteomes" id="UP000785679">
    <property type="component" value="Unassembled WGS sequence"/>
</dbReference>
<dbReference type="InterPro" id="IPR002641">
    <property type="entry name" value="PNPLA_dom"/>
</dbReference>
<dbReference type="PANTHER" id="PTHR32176">
    <property type="entry name" value="XYLOSE ISOMERASE"/>
    <property type="match status" value="1"/>
</dbReference>
<dbReference type="PANTHER" id="PTHR32176:SF92">
    <property type="entry name" value="XYLOSE ISOMERASE"/>
    <property type="match status" value="1"/>
</dbReference>
<dbReference type="GO" id="GO:0004620">
    <property type="term" value="F:phospholipase activity"/>
    <property type="evidence" value="ECO:0007669"/>
    <property type="project" value="TreeGrafter"/>
</dbReference>
<feature type="short sequence motif" description="DGA/G" evidence="3">
    <location>
        <begin position="110"/>
        <end position="112"/>
    </location>
</feature>
<evidence type="ECO:0000259" key="4">
    <source>
        <dbReference type="PROSITE" id="PS51635"/>
    </source>
</evidence>
<dbReference type="GO" id="GO:0047372">
    <property type="term" value="F:monoacylglycerol lipase activity"/>
    <property type="evidence" value="ECO:0007669"/>
    <property type="project" value="TreeGrafter"/>
</dbReference>
<evidence type="ECO:0000313" key="6">
    <source>
        <dbReference type="Proteomes" id="UP000785679"/>
    </source>
</evidence>
<dbReference type="PROSITE" id="PS51635">
    <property type="entry name" value="PNPLA"/>
    <property type="match status" value="1"/>
</dbReference>
<keyword evidence="6" id="KW-1185">Reference proteome</keyword>
<dbReference type="Gene3D" id="3.40.1090.10">
    <property type="entry name" value="Cytosolic phospholipase A2 catalytic domain"/>
    <property type="match status" value="1"/>
</dbReference>
<dbReference type="InterPro" id="IPR016035">
    <property type="entry name" value="Acyl_Trfase/lysoPLipase"/>
</dbReference>